<name>A0A1L6J7Z6_9SPHN</name>
<dbReference type="KEGG" id="skr:BRX40_05740"/>
<reference evidence="1" key="1">
    <citation type="submission" date="2016-12" db="EMBL/GenBank/DDBJ databases">
        <title>Whole genome sequencing of Sphingomonas koreensis.</title>
        <authorList>
            <person name="Conlan S."/>
            <person name="Thomas P.J."/>
            <person name="Mullikin J."/>
            <person name="Palmore T.N."/>
            <person name="Frank K.M."/>
            <person name="Segre J.A."/>
        </authorList>
    </citation>
    <scope>NUCLEOTIDE SEQUENCE</scope>
    <source>
        <strain evidence="1">ABOJV</strain>
    </source>
</reference>
<dbReference type="EMBL" id="CP018820">
    <property type="protein sequence ID" value="APR52004.1"/>
    <property type="molecule type" value="Genomic_DNA"/>
</dbReference>
<dbReference type="Proteomes" id="UP000185161">
    <property type="component" value="Chromosome"/>
</dbReference>
<dbReference type="STRING" id="93064.BRX40_05740"/>
<evidence type="ECO:0000313" key="3">
    <source>
        <dbReference type="Proteomes" id="UP000185161"/>
    </source>
</evidence>
<evidence type="ECO:0000313" key="2">
    <source>
        <dbReference type="EMBL" id="RSV07962.1"/>
    </source>
</evidence>
<dbReference type="AlphaFoldDB" id="A0A1L6J7Z6"/>
<reference evidence="2 4" key="3">
    <citation type="submission" date="2018-07" db="EMBL/GenBank/DDBJ databases">
        <title>Genomic and Epidemiologic Investigation of an Indolent Hospital Outbreak.</title>
        <authorList>
            <person name="Johnson R.C."/>
            <person name="Deming C."/>
            <person name="Conlan S."/>
            <person name="Zellmer C.J."/>
            <person name="Michelin A.V."/>
            <person name="Lee-Lin S."/>
            <person name="Thomas P.J."/>
            <person name="Park M."/>
            <person name="Weingarten R.A."/>
            <person name="Less J."/>
            <person name="Dekker J.P."/>
            <person name="Frank K.M."/>
            <person name="Musser K.A."/>
            <person name="Mcquiston J.R."/>
            <person name="Henderson D.K."/>
            <person name="Lau A.F."/>
            <person name="Palmore T.N."/>
            <person name="Segre J.A."/>
        </authorList>
    </citation>
    <scope>NUCLEOTIDE SEQUENCE [LARGE SCALE GENOMIC DNA]</scope>
    <source>
        <strain evidence="2 4">SK-NIH.Env10_0317</strain>
    </source>
</reference>
<sequence length="147" mass="15935">MNPARIAGANAELGAPQKWSAEEHGHCANLWVRREVEDGMPWMRSAWEATPNEVGLLLAGAKLELGILGQTHPVVNLGVGPLPDDFAPPMIVERTVHQGASAVRVSMFFANGRRVWAEAYLEPHGLGRAVKLAIDSVENRAKQDGLL</sequence>
<evidence type="ECO:0000313" key="1">
    <source>
        <dbReference type="EMBL" id="APR52004.1"/>
    </source>
</evidence>
<keyword evidence="3" id="KW-1185">Reference proteome</keyword>
<organism evidence="1 3">
    <name type="scientific">Sphingomonas koreensis</name>
    <dbReference type="NCBI Taxonomy" id="93064"/>
    <lineage>
        <taxon>Bacteria</taxon>
        <taxon>Pseudomonadati</taxon>
        <taxon>Pseudomonadota</taxon>
        <taxon>Alphaproteobacteria</taxon>
        <taxon>Sphingomonadales</taxon>
        <taxon>Sphingomonadaceae</taxon>
        <taxon>Sphingomonas</taxon>
    </lineage>
</organism>
<proteinExistence type="predicted"/>
<dbReference type="RefSeq" id="WP_075150975.1">
    <property type="nucleotide sequence ID" value="NZ_CP018820.1"/>
</dbReference>
<dbReference type="OrthoDB" id="8241168at2"/>
<accession>A0A1L6J7Z6</accession>
<dbReference type="EMBL" id="QQWO01000001">
    <property type="protein sequence ID" value="RSV07962.1"/>
    <property type="molecule type" value="Genomic_DNA"/>
</dbReference>
<dbReference type="Proteomes" id="UP000286681">
    <property type="component" value="Unassembled WGS sequence"/>
</dbReference>
<evidence type="ECO:0000313" key="4">
    <source>
        <dbReference type="Proteomes" id="UP000286681"/>
    </source>
</evidence>
<protein>
    <submittedName>
        <fullName evidence="1">Uncharacterized protein</fullName>
    </submittedName>
</protein>
<gene>
    <name evidence="1" type="ORF">BRX40_05740</name>
    <name evidence="2" type="ORF">CA257_00270</name>
</gene>
<reference evidence="3" key="2">
    <citation type="submission" date="2016-12" db="EMBL/GenBank/DDBJ databases">
        <title>Whole genome sequencing of Sphingomonas sp. ABOJV.</title>
        <authorList>
            <person name="Conlan S."/>
            <person name="Thomas P.J."/>
            <person name="Mullikin J."/>
            <person name="Palmore T.N."/>
            <person name="Frank K.M."/>
            <person name="Segre J.A."/>
        </authorList>
    </citation>
    <scope>NUCLEOTIDE SEQUENCE [LARGE SCALE GENOMIC DNA]</scope>
    <source>
        <strain evidence="3">ABOJV</strain>
    </source>
</reference>
<dbReference type="GeneID" id="44132057"/>